<dbReference type="PANTHER" id="PTHR42870:SF1">
    <property type="entry name" value="NON-SPECIFIC LIPID-TRANSFER PROTEIN-LIKE 2"/>
    <property type="match status" value="1"/>
</dbReference>
<proteinExistence type="predicted"/>
<dbReference type="InterPro" id="IPR016039">
    <property type="entry name" value="Thiolase-like"/>
</dbReference>
<dbReference type="RefSeq" id="WP_184015464.1">
    <property type="nucleotide sequence ID" value="NZ_JACIJC010000001.1"/>
</dbReference>
<organism evidence="3 4">
    <name type="scientific">Sphingobium boeckii</name>
    <dbReference type="NCBI Taxonomy" id="1082345"/>
    <lineage>
        <taxon>Bacteria</taxon>
        <taxon>Pseudomonadati</taxon>
        <taxon>Pseudomonadota</taxon>
        <taxon>Alphaproteobacteria</taxon>
        <taxon>Sphingomonadales</taxon>
        <taxon>Sphingomonadaceae</taxon>
        <taxon>Sphingobium</taxon>
    </lineage>
</organism>
<dbReference type="Gene3D" id="3.40.47.10">
    <property type="match status" value="1"/>
</dbReference>
<protein>
    <submittedName>
        <fullName evidence="3">Acetyl-CoA acetyltransferase</fullName>
    </submittedName>
</protein>
<feature type="domain" description="Thiolase C-terminal" evidence="2">
    <location>
        <begin position="256"/>
        <end position="371"/>
    </location>
</feature>
<evidence type="ECO:0000259" key="1">
    <source>
        <dbReference type="Pfam" id="PF00108"/>
    </source>
</evidence>
<sequence length="381" mass="40828">MGKAMIVGVGMTRFGRHPDTHFTRLAAEAIEEALADAGMDFRDVQQAFCSRVYLPSSTGARVMEVMGRTGISCPDVEGACGAAVAGLRQAVMMVEAGQVDIALAFGVEKIGKGFMPPHILYEDWQCQMGMTQNPQYWALNAARHMHDYGTTAEQIAKVAVKAKRNGVKNPKAFFQREMTVQEVLASPLVTDPLRLYMLCSPVDGAAAVIVVSDKIAHRYGSRPVEVAACVHTVSRYPLLNASSFCSTPSGHPSVYASTSASAYEAASIGPEDFDLAEVQDNDAFSELEYYEELGFCAKGDGGRLIDDGATDIGGRLPVNTSGGLQAKGEPLGASHFGQIYEIVHQIRGQADQRQVDGARVGMAQVFGAWGHCGVSVLKQGW</sequence>
<dbReference type="InterPro" id="IPR020616">
    <property type="entry name" value="Thiolase_N"/>
</dbReference>
<evidence type="ECO:0000313" key="4">
    <source>
        <dbReference type="Proteomes" id="UP000549617"/>
    </source>
</evidence>
<dbReference type="Proteomes" id="UP000549617">
    <property type="component" value="Unassembled WGS sequence"/>
</dbReference>
<dbReference type="InterPro" id="IPR002155">
    <property type="entry name" value="Thiolase"/>
</dbReference>
<evidence type="ECO:0000313" key="3">
    <source>
        <dbReference type="EMBL" id="MBB5684827.1"/>
    </source>
</evidence>
<dbReference type="CDD" id="cd00829">
    <property type="entry name" value="SCP-x_thiolase"/>
    <property type="match status" value="1"/>
</dbReference>
<name>A0A7W9ED75_9SPHN</name>
<dbReference type="Pfam" id="PF22691">
    <property type="entry name" value="Thiolase_C_1"/>
    <property type="match status" value="1"/>
</dbReference>
<dbReference type="SUPFAM" id="SSF53901">
    <property type="entry name" value="Thiolase-like"/>
    <property type="match status" value="2"/>
</dbReference>
<keyword evidence="3" id="KW-0808">Transferase</keyword>
<feature type="domain" description="Thiolase N-terminal" evidence="1">
    <location>
        <begin position="5"/>
        <end position="213"/>
    </location>
</feature>
<dbReference type="AlphaFoldDB" id="A0A7W9ED75"/>
<dbReference type="GO" id="GO:0003988">
    <property type="term" value="F:acetyl-CoA C-acyltransferase activity"/>
    <property type="evidence" value="ECO:0007669"/>
    <property type="project" value="UniProtKB-ARBA"/>
</dbReference>
<accession>A0A7W9ED75</accession>
<evidence type="ECO:0000259" key="2">
    <source>
        <dbReference type="Pfam" id="PF22691"/>
    </source>
</evidence>
<comment type="caution">
    <text evidence="3">The sequence shown here is derived from an EMBL/GenBank/DDBJ whole genome shotgun (WGS) entry which is preliminary data.</text>
</comment>
<dbReference type="InterPro" id="IPR055140">
    <property type="entry name" value="Thiolase_C_2"/>
</dbReference>
<keyword evidence="4" id="KW-1185">Reference proteome</keyword>
<dbReference type="PIRSF" id="PIRSF000429">
    <property type="entry name" value="Ac-CoA_Ac_transf"/>
    <property type="match status" value="1"/>
</dbReference>
<gene>
    <name evidence="3" type="ORF">FHS49_000818</name>
</gene>
<dbReference type="PANTHER" id="PTHR42870">
    <property type="entry name" value="ACETYL-COA C-ACETYLTRANSFERASE"/>
    <property type="match status" value="1"/>
</dbReference>
<reference evidence="3 4" key="1">
    <citation type="submission" date="2020-08" db="EMBL/GenBank/DDBJ databases">
        <title>Genomic Encyclopedia of Type Strains, Phase IV (KMG-IV): sequencing the most valuable type-strain genomes for metagenomic binning, comparative biology and taxonomic classification.</title>
        <authorList>
            <person name="Goeker M."/>
        </authorList>
    </citation>
    <scope>NUCLEOTIDE SEQUENCE [LARGE SCALE GENOMIC DNA]</scope>
    <source>
        <strain evidence="3 4">DSM 25079</strain>
    </source>
</reference>
<dbReference type="Pfam" id="PF00108">
    <property type="entry name" value="Thiolase_N"/>
    <property type="match status" value="1"/>
</dbReference>
<dbReference type="EMBL" id="JACIJC010000001">
    <property type="protein sequence ID" value="MBB5684827.1"/>
    <property type="molecule type" value="Genomic_DNA"/>
</dbReference>